<dbReference type="PANTHER" id="PTHR42928">
    <property type="entry name" value="TRICARBOXYLATE-BINDING PROTEIN"/>
    <property type="match status" value="1"/>
</dbReference>
<proteinExistence type="inferred from homology"/>
<dbReference type="CDD" id="cd07012">
    <property type="entry name" value="PBP2_Bug_TTT"/>
    <property type="match status" value="1"/>
</dbReference>
<evidence type="ECO:0000256" key="1">
    <source>
        <dbReference type="ARBA" id="ARBA00006987"/>
    </source>
</evidence>
<dbReference type="Gene3D" id="3.40.190.10">
    <property type="entry name" value="Periplasmic binding protein-like II"/>
    <property type="match status" value="1"/>
</dbReference>
<dbReference type="Pfam" id="PF03401">
    <property type="entry name" value="TctC"/>
    <property type="match status" value="1"/>
</dbReference>
<dbReference type="PANTHER" id="PTHR42928:SF5">
    <property type="entry name" value="BLR1237 PROTEIN"/>
    <property type="match status" value="1"/>
</dbReference>
<dbReference type="InterPro" id="IPR042100">
    <property type="entry name" value="Bug_dom1"/>
</dbReference>
<dbReference type="SUPFAM" id="SSF53850">
    <property type="entry name" value="Periplasmic binding protein-like II"/>
    <property type="match status" value="1"/>
</dbReference>
<accession>A0ABS9WXR5</accession>
<dbReference type="PIRSF" id="PIRSF017082">
    <property type="entry name" value="YflP"/>
    <property type="match status" value="1"/>
</dbReference>
<comment type="caution">
    <text evidence="2">The sequence shown here is derived from an EMBL/GenBank/DDBJ whole genome shotgun (WGS) entry which is preliminary data.</text>
</comment>
<evidence type="ECO:0000313" key="2">
    <source>
        <dbReference type="EMBL" id="MCI2282754.1"/>
    </source>
</evidence>
<keyword evidence="3" id="KW-1185">Reference proteome</keyword>
<dbReference type="Gene3D" id="3.40.190.150">
    <property type="entry name" value="Bordetella uptake gene, domain 1"/>
    <property type="match status" value="1"/>
</dbReference>
<organism evidence="2 3">
    <name type="scientific">Colwellia maritima</name>
    <dbReference type="NCBI Taxonomy" id="2912588"/>
    <lineage>
        <taxon>Bacteria</taxon>
        <taxon>Pseudomonadati</taxon>
        <taxon>Pseudomonadota</taxon>
        <taxon>Gammaproteobacteria</taxon>
        <taxon>Alteromonadales</taxon>
        <taxon>Colwelliaceae</taxon>
        <taxon>Colwellia</taxon>
    </lineage>
</organism>
<dbReference type="RefSeq" id="WP_242283713.1">
    <property type="nucleotide sequence ID" value="NZ_JAKKSL010000001.1"/>
</dbReference>
<sequence>MFGLFGGGTDAVNRVVMAEMAKELGVRINVTNKAGGVSGSIGMSSTLRKRPDGYNLVGIASSNVSAAVNGGWKEKFDVWYPFIVGSSPDVLSVKADSPYHSLADLVAAAKNSPGSLRVGAGGLGSNHHLHLMELNKAAGIDMSFIPYPGSAPSQTATITGEVDLVITSMAEQAQLIRGNKLRPLAMLHPEKFKMQDGREIPSAIVDFPELSKHLPISQAIGFAVNNKASAEVKRQLADAFKKAMNSQEVKNWAHLNYYQLSGEYGEAAQQSFSRLESLFAWSLEALNANKVSPESLNIARPN</sequence>
<reference evidence="2" key="1">
    <citation type="submission" date="2022-01" db="EMBL/GenBank/DDBJ databases">
        <title>Colwellia maritima, isolated from seawater.</title>
        <authorList>
            <person name="Kristyanto S."/>
            <person name="Jung J."/>
            <person name="Jeon C.O."/>
        </authorList>
    </citation>
    <scope>NUCLEOTIDE SEQUENCE</scope>
    <source>
        <strain evidence="2">MSW7</strain>
    </source>
</reference>
<dbReference type="Proteomes" id="UP001139646">
    <property type="component" value="Unassembled WGS sequence"/>
</dbReference>
<dbReference type="InterPro" id="IPR005064">
    <property type="entry name" value="BUG"/>
</dbReference>
<dbReference type="EMBL" id="JAKKSL010000001">
    <property type="protein sequence ID" value="MCI2282754.1"/>
    <property type="molecule type" value="Genomic_DNA"/>
</dbReference>
<protein>
    <submittedName>
        <fullName evidence="2">Tripartite tricarboxylate transporter substrate binding protein</fullName>
    </submittedName>
</protein>
<evidence type="ECO:0000313" key="3">
    <source>
        <dbReference type="Proteomes" id="UP001139646"/>
    </source>
</evidence>
<gene>
    <name evidence="2" type="ORF">L3081_04215</name>
</gene>
<comment type="similarity">
    <text evidence="1">Belongs to the UPF0065 (bug) family.</text>
</comment>
<name>A0ABS9WXR5_9GAMM</name>